<feature type="non-terminal residue" evidence="1">
    <location>
        <position position="1"/>
    </location>
</feature>
<evidence type="ECO:0000313" key="1">
    <source>
        <dbReference type="EMBL" id="KKL96559.1"/>
    </source>
</evidence>
<name>A0A0F9GCJ2_9ZZZZ</name>
<sequence>TGAFNTVHAGQMIFVESTAEGQEGHFYEMVDAAQVLQRRKAHLTELDFKFHFYPWWRHPGYRLDYDVPLTVNNEAYFDKLAAGGIELDEDQRAWYAKKAIEQGDDMGQWSWPPRE</sequence>
<dbReference type="EMBL" id="LAZR01018400">
    <property type="protein sequence ID" value="KKL96559.1"/>
    <property type="molecule type" value="Genomic_DNA"/>
</dbReference>
<accession>A0A0F9GCJ2</accession>
<protein>
    <submittedName>
        <fullName evidence="1">Uncharacterized protein</fullName>
    </submittedName>
</protein>
<proteinExistence type="predicted"/>
<reference evidence="1" key="1">
    <citation type="journal article" date="2015" name="Nature">
        <title>Complex archaea that bridge the gap between prokaryotes and eukaryotes.</title>
        <authorList>
            <person name="Spang A."/>
            <person name="Saw J.H."/>
            <person name="Jorgensen S.L."/>
            <person name="Zaremba-Niedzwiedzka K."/>
            <person name="Martijn J."/>
            <person name="Lind A.E."/>
            <person name="van Eijk R."/>
            <person name="Schleper C."/>
            <person name="Guy L."/>
            <person name="Ettema T.J."/>
        </authorList>
    </citation>
    <scope>NUCLEOTIDE SEQUENCE</scope>
</reference>
<gene>
    <name evidence="1" type="ORF">LCGC14_1843290</name>
</gene>
<organism evidence="1">
    <name type="scientific">marine sediment metagenome</name>
    <dbReference type="NCBI Taxonomy" id="412755"/>
    <lineage>
        <taxon>unclassified sequences</taxon>
        <taxon>metagenomes</taxon>
        <taxon>ecological metagenomes</taxon>
    </lineage>
</organism>
<dbReference type="AlphaFoldDB" id="A0A0F9GCJ2"/>
<comment type="caution">
    <text evidence="1">The sequence shown here is derived from an EMBL/GenBank/DDBJ whole genome shotgun (WGS) entry which is preliminary data.</text>
</comment>